<dbReference type="GO" id="GO:0005886">
    <property type="term" value="C:plasma membrane"/>
    <property type="evidence" value="ECO:0007669"/>
    <property type="project" value="UniProtKB-SubCell"/>
</dbReference>
<comment type="caution">
    <text evidence="8">The sequence shown here is derived from an EMBL/GenBank/DDBJ whole genome shotgun (WGS) entry which is preliminary data.</text>
</comment>
<evidence type="ECO:0000256" key="4">
    <source>
        <dbReference type="ARBA" id="ARBA00022989"/>
    </source>
</evidence>
<feature type="transmembrane region" description="Helical" evidence="6">
    <location>
        <begin position="51"/>
        <end position="71"/>
    </location>
</feature>
<dbReference type="RefSeq" id="WP_271193184.1">
    <property type="nucleotide sequence ID" value="NZ_BSFN01000001.1"/>
</dbReference>
<evidence type="ECO:0000256" key="6">
    <source>
        <dbReference type="SAM" id="Phobius"/>
    </source>
</evidence>
<dbReference type="PANTHER" id="PTHR43124">
    <property type="entry name" value="PURINE EFFLUX PUMP PBUE"/>
    <property type="match status" value="1"/>
</dbReference>
<dbReference type="Pfam" id="PF07690">
    <property type="entry name" value="MFS_1"/>
    <property type="match status" value="1"/>
</dbReference>
<feature type="transmembrane region" description="Helical" evidence="6">
    <location>
        <begin position="140"/>
        <end position="160"/>
    </location>
</feature>
<evidence type="ECO:0000313" key="8">
    <source>
        <dbReference type="EMBL" id="GLK86945.1"/>
    </source>
</evidence>
<evidence type="ECO:0000256" key="1">
    <source>
        <dbReference type="ARBA" id="ARBA00004651"/>
    </source>
</evidence>
<feature type="transmembrane region" description="Helical" evidence="6">
    <location>
        <begin position="388"/>
        <end position="408"/>
    </location>
</feature>
<feature type="transmembrane region" description="Helical" evidence="6">
    <location>
        <begin position="353"/>
        <end position="376"/>
    </location>
</feature>
<dbReference type="AlphaFoldDB" id="A0A9W6K3A1"/>
<reference evidence="8" key="1">
    <citation type="journal article" date="2014" name="Int. J. Syst. Evol. Microbiol.">
        <title>Complete genome sequence of Corynebacterium casei LMG S-19264T (=DSM 44701T), isolated from a smear-ripened cheese.</title>
        <authorList>
            <consortium name="US DOE Joint Genome Institute (JGI-PGF)"/>
            <person name="Walter F."/>
            <person name="Albersmeier A."/>
            <person name="Kalinowski J."/>
            <person name="Ruckert C."/>
        </authorList>
    </citation>
    <scope>NUCLEOTIDE SEQUENCE</scope>
    <source>
        <strain evidence="8">VKM B-2935</strain>
    </source>
</reference>
<accession>A0A9W6K3A1</accession>
<keyword evidence="5 6" id="KW-0472">Membrane</keyword>
<evidence type="ECO:0000256" key="2">
    <source>
        <dbReference type="ARBA" id="ARBA00022475"/>
    </source>
</evidence>
<dbReference type="InterPro" id="IPR020846">
    <property type="entry name" value="MFS_dom"/>
</dbReference>
<evidence type="ECO:0000259" key="7">
    <source>
        <dbReference type="PROSITE" id="PS50850"/>
    </source>
</evidence>
<feature type="transmembrane region" description="Helical" evidence="6">
    <location>
        <begin position="292"/>
        <end position="312"/>
    </location>
</feature>
<keyword evidence="3 6" id="KW-0812">Transmembrane</keyword>
<evidence type="ECO:0000256" key="5">
    <source>
        <dbReference type="ARBA" id="ARBA00023136"/>
    </source>
</evidence>
<keyword evidence="9" id="KW-1185">Reference proteome</keyword>
<comment type="subcellular location">
    <subcellularLocation>
        <location evidence="1">Cell membrane</location>
        <topology evidence="1">Multi-pass membrane protein</topology>
    </subcellularLocation>
</comment>
<keyword evidence="4 6" id="KW-1133">Transmembrane helix</keyword>
<feature type="transmembrane region" description="Helical" evidence="6">
    <location>
        <begin position="218"/>
        <end position="242"/>
    </location>
</feature>
<feature type="transmembrane region" description="Helical" evidence="6">
    <location>
        <begin position="167"/>
        <end position="186"/>
    </location>
</feature>
<dbReference type="Gene3D" id="1.20.1250.20">
    <property type="entry name" value="MFS general substrate transporter like domains"/>
    <property type="match status" value="2"/>
</dbReference>
<dbReference type="EMBL" id="BSFN01000001">
    <property type="protein sequence ID" value="GLK86945.1"/>
    <property type="molecule type" value="Genomic_DNA"/>
</dbReference>
<dbReference type="PANTHER" id="PTHR43124:SF3">
    <property type="entry name" value="CHLORAMPHENICOL EFFLUX PUMP RV0191"/>
    <property type="match status" value="1"/>
</dbReference>
<dbReference type="PROSITE" id="PS50850">
    <property type="entry name" value="MFS"/>
    <property type="match status" value="1"/>
</dbReference>
<feature type="transmembrane region" description="Helical" evidence="6">
    <location>
        <begin position="319"/>
        <end position="341"/>
    </location>
</feature>
<dbReference type="GO" id="GO:0022857">
    <property type="term" value="F:transmembrane transporter activity"/>
    <property type="evidence" value="ECO:0007669"/>
    <property type="project" value="InterPro"/>
</dbReference>
<organism evidence="8 9">
    <name type="scientific">Pseudomonas turukhanskensis</name>
    <dbReference type="NCBI Taxonomy" id="1806536"/>
    <lineage>
        <taxon>Bacteria</taxon>
        <taxon>Pseudomonadati</taxon>
        <taxon>Pseudomonadota</taxon>
        <taxon>Gammaproteobacteria</taxon>
        <taxon>Pseudomonadales</taxon>
        <taxon>Pseudomonadaceae</taxon>
        <taxon>Pseudomonas</taxon>
    </lineage>
</organism>
<dbReference type="Proteomes" id="UP001143328">
    <property type="component" value="Unassembled WGS sequence"/>
</dbReference>
<feature type="transmembrane region" description="Helical" evidence="6">
    <location>
        <begin position="78"/>
        <end position="100"/>
    </location>
</feature>
<feature type="transmembrane region" description="Helical" evidence="6">
    <location>
        <begin position="254"/>
        <end position="272"/>
    </location>
</feature>
<feature type="domain" description="Major facilitator superfamily (MFS) profile" evidence="7">
    <location>
        <begin position="13"/>
        <end position="413"/>
    </location>
</feature>
<evidence type="ECO:0000313" key="9">
    <source>
        <dbReference type="Proteomes" id="UP001143328"/>
    </source>
</evidence>
<proteinExistence type="predicted"/>
<feature type="transmembrane region" description="Helical" evidence="6">
    <location>
        <begin position="12"/>
        <end position="39"/>
    </location>
</feature>
<dbReference type="InterPro" id="IPR011701">
    <property type="entry name" value="MFS"/>
</dbReference>
<evidence type="ECO:0000256" key="3">
    <source>
        <dbReference type="ARBA" id="ARBA00022692"/>
    </source>
</evidence>
<reference evidence="8" key="2">
    <citation type="submission" date="2023-01" db="EMBL/GenBank/DDBJ databases">
        <authorList>
            <person name="Sun Q."/>
            <person name="Evtushenko L."/>
        </authorList>
    </citation>
    <scope>NUCLEOTIDE SEQUENCE</scope>
    <source>
        <strain evidence="8">VKM B-2935</strain>
    </source>
</reference>
<name>A0A9W6K3A1_9PSED</name>
<sequence>MPTDTPKTKRLIVVALLMAVMVISVLDKTIFAFAGVHIIEELKLTPEQFGFVGSAFFFLYSLSGILVGFLANRFPSRWILVGMATVWTLSQLLVTLTSSLNALIASRLMLGAGTGPGTAVTQHACFKWFGPTERVLPASLIQVSIMLGGLLGAIALPFCISHFGWRMAYLTLAGLSFLWLLCWLAFGAEGTQASADSSAPGNDGLFIKYRYLLLNRTFVWISLMCFLAYLPNALSFSWSAVYMQKGLGLTAMQAGYVMFAATLSIIVLNLLVSSLSQRALKNGADLQRSMVWPPMVCCIVGALGFIAMGTLAASLAGKLLAFSLGCVLLNAVFAFGMTITAHISPNEQRGAMLAIHVGSMTAAGMFAPWAVGKMITWLGGDIARGFELSVNGFGIATLVCALLGLLLLTPETTRKRLLARREGQANAMPAAPPLSH</sequence>
<protein>
    <submittedName>
        <fullName evidence="8">MFS transporter</fullName>
    </submittedName>
</protein>
<dbReference type="InterPro" id="IPR036259">
    <property type="entry name" value="MFS_trans_sf"/>
</dbReference>
<gene>
    <name evidence="8" type="ORF">GCM10017655_00070</name>
</gene>
<dbReference type="SUPFAM" id="SSF103473">
    <property type="entry name" value="MFS general substrate transporter"/>
    <property type="match status" value="1"/>
</dbReference>
<keyword evidence="2" id="KW-1003">Cell membrane</keyword>
<dbReference type="InterPro" id="IPR050189">
    <property type="entry name" value="MFS_Efflux_Transporters"/>
</dbReference>